<proteinExistence type="predicted"/>
<feature type="compositionally biased region" description="Low complexity" evidence="1">
    <location>
        <begin position="208"/>
        <end position="229"/>
    </location>
</feature>
<dbReference type="OrthoDB" id="5423516at2759"/>
<protein>
    <recommendedName>
        <fullName evidence="2">DUF7918 domain-containing protein</fullName>
    </recommendedName>
</protein>
<keyword evidence="4" id="KW-1185">Reference proteome</keyword>
<sequence length="1259" mass="136798">MPSLKDIICSIELPQPKRTLREFGTAYSDGVVETFVAVPSESSKFAIRLTSSTYIADGLAMFVYIDGVYQCNRNRLDMKERVGKGKPVELVVRQKEEKQKDGRIIARDWAFGKLNVVAADQAPQQCSPNVLDNIGCIEVIVLRCKGVRIPKNGEFTMGFDGGYDSPDDYFDVDGRPQSWAFDDRSVFPTHEINRVQTRAHVFKGNGQPLSASRSLPPLSRRSYSPSAAPRVGGHISIPEGAFQYGSGPVPRQSRAESDAGLFADRAPRNITGHDIVNPEWLKQIKEEAYQRGLREAELKRRRGESERHIHGAKQSSESVLNAHSPGAWPPPLYEHGKVPPVNTDPGHSGSLQAGAPRNPWGPTDGGSWEKAHQGWPENEGTSGWHWPKPEGNESDSWATSGWETDSISAEAVDNGFRKQPVASTAYRGDASHRRSSLGRAPTVQTVAESAPRPNGPDDSWDTATSVWSTASTIISPREHMSRGQASRPQRKMTSPSDSWTSPPSQIPVKPPSKAATIRQPSRRDKNPSPQLPPVPVPLNFYGKPSGPSQSPPPPYHVLPVHLFHTCSKASVVNSELPSGTQTSNKSAWPWATLATNGTHADDTSVSKQKKPPSRASSVWSTNDVSADNKADHSKGWDTCSVRMPGSWDEGDNPKTKSNKGDGWSNDWHPKGAGDTKGGDGWEQGGQESIKNASAEKSGEDSGWKDGKNGPDWEASGNNPAWDTENKDSQKQDVGFGPSWGTTGPNAGIDDTNKKADGGDGTWTNTNNNAEAPAWDQTGDADKLPKWDNDKNNQNEEAAKASEKAWNAEGNNNQNEASGDVGWDNAGWGKTPGAWPSADNIAPNQGDNTAGWDNTGNNDDAQKKDTPGDVAGGGWENNNEERNDTVQPTWENDNSAMPTQDNRPADQGWTNAADAWNIPQEKQDAASVKHSTSSARKSRLRQYRRPPSRIGAKPHWIFPPPPPSTSMHKLYPIPEDQESTAFSAPIAKGFVLPPEPLPPIPEDKAKKKGLSHQVQPGEGMRYTHAVGRPKYLDGFEKPYAVFRFKYRSREELKRLFGDEVPDEEDGFVVSGGDGGEIGKESEREKEDKERLKVMSEEEKVDEILRLKKMLEAKKVADGEKKEEGGEANDFTKEWVKDQMERSRKSSQKAASKKSASNKGGEAIWGGGWGGEAAGSKKAVSQNGDWNRNDTSKKSESKKGSQKAESKKGEETGGWGEAAWGTVNVGETTWDKDGADAGGGGGGGGGGDWKAADAGEPNGNW</sequence>
<dbReference type="GeneID" id="54547290"/>
<organism evidence="3 4">
    <name type="scientific">Westerdykella ornata</name>
    <dbReference type="NCBI Taxonomy" id="318751"/>
    <lineage>
        <taxon>Eukaryota</taxon>
        <taxon>Fungi</taxon>
        <taxon>Dikarya</taxon>
        <taxon>Ascomycota</taxon>
        <taxon>Pezizomycotina</taxon>
        <taxon>Dothideomycetes</taxon>
        <taxon>Pleosporomycetidae</taxon>
        <taxon>Pleosporales</taxon>
        <taxon>Sporormiaceae</taxon>
        <taxon>Westerdykella</taxon>
    </lineage>
</organism>
<feature type="compositionally biased region" description="Gly residues" evidence="1">
    <location>
        <begin position="1234"/>
        <end position="1246"/>
    </location>
</feature>
<feature type="region of interest" description="Disordered" evidence="1">
    <location>
        <begin position="203"/>
        <end position="229"/>
    </location>
</feature>
<accession>A0A6A6JQ07</accession>
<dbReference type="AlphaFoldDB" id="A0A6A6JQ07"/>
<evidence type="ECO:0000256" key="1">
    <source>
        <dbReference type="SAM" id="MobiDB-lite"/>
    </source>
</evidence>
<feature type="domain" description="DUF7918" evidence="2">
    <location>
        <begin position="43"/>
        <end position="147"/>
    </location>
</feature>
<feature type="compositionally biased region" description="Basic and acidic residues" evidence="1">
    <location>
        <begin position="1185"/>
        <end position="1209"/>
    </location>
</feature>
<feature type="region of interest" description="Disordered" evidence="1">
    <location>
        <begin position="1062"/>
        <end position="1095"/>
    </location>
</feature>
<reference evidence="3" key="1">
    <citation type="journal article" date="2020" name="Stud. Mycol.">
        <title>101 Dothideomycetes genomes: a test case for predicting lifestyles and emergence of pathogens.</title>
        <authorList>
            <person name="Haridas S."/>
            <person name="Albert R."/>
            <person name="Binder M."/>
            <person name="Bloem J."/>
            <person name="Labutti K."/>
            <person name="Salamov A."/>
            <person name="Andreopoulos B."/>
            <person name="Baker S."/>
            <person name="Barry K."/>
            <person name="Bills G."/>
            <person name="Bluhm B."/>
            <person name="Cannon C."/>
            <person name="Castanera R."/>
            <person name="Culley D."/>
            <person name="Daum C."/>
            <person name="Ezra D."/>
            <person name="Gonzalez J."/>
            <person name="Henrissat B."/>
            <person name="Kuo A."/>
            <person name="Liang C."/>
            <person name="Lipzen A."/>
            <person name="Lutzoni F."/>
            <person name="Magnuson J."/>
            <person name="Mondo S."/>
            <person name="Nolan M."/>
            <person name="Ohm R."/>
            <person name="Pangilinan J."/>
            <person name="Park H.-J."/>
            <person name="Ramirez L."/>
            <person name="Alfaro M."/>
            <person name="Sun H."/>
            <person name="Tritt A."/>
            <person name="Yoshinaga Y."/>
            <person name="Zwiers L.-H."/>
            <person name="Turgeon B."/>
            <person name="Goodwin S."/>
            <person name="Spatafora J."/>
            <person name="Crous P."/>
            <person name="Grigoriev I."/>
        </authorList>
    </citation>
    <scope>NUCLEOTIDE SEQUENCE</scope>
    <source>
        <strain evidence="3">CBS 379.55</strain>
    </source>
</reference>
<feature type="compositionally biased region" description="Low complexity" evidence="1">
    <location>
        <begin position="493"/>
        <end position="503"/>
    </location>
</feature>
<feature type="compositionally biased region" description="Polar residues" evidence="1">
    <location>
        <begin position="461"/>
        <end position="474"/>
    </location>
</feature>
<evidence type="ECO:0000313" key="3">
    <source>
        <dbReference type="EMBL" id="KAF2278213.1"/>
    </source>
</evidence>
<name>A0A6A6JQ07_WESOR</name>
<feature type="compositionally biased region" description="Basic and acidic residues" evidence="1">
    <location>
        <begin position="299"/>
        <end position="309"/>
    </location>
</feature>
<feature type="compositionally biased region" description="Polar residues" evidence="1">
    <location>
        <begin position="614"/>
        <end position="625"/>
    </location>
</feature>
<dbReference type="InterPro" id="IPR057678">
    <property type="entry name" value="DUF7918"/>
</dbReference>
<feature type="region of interest" description="Disordered" evidence="1">
    <location>
        <begin position="989"/>
        <end position="1021"/>
    </location>
</feature>
<feature type="compositionally biased region" description="Basic and acidic residues" evidence="1">
    <location>
        <begin position="779"/>
        <end position="802"/>
    </location>
</feature>
<evidence type="ECO:0000259" key="2">
    <source>
        <dbReference type="Pfam" id="PF25534"/>
    </source>
</evidence>
<feature type="compositionally biased region" description="Gly residues" evidence="1">
    <location>
        <begin position="1161"/>
        <end position="1171"/>
    </location>
</feature>
<feature type="compositionally biased region" description="Polar residues" evidence="1">
    <location>
        <begin position="841"/>
        <end position="858"/>
    </location>
</feature>
<dbReference type="PANTHER" id="PTHR36223:SF1">
    <property type="entry name" value="TRANSCRIPTION ELONGATION FACTOR EAF N-TERMINAL DOMAIN-CONTAINING PROTEIN"/>
    <property type="match status" value="1"/>
</dbReference>
<feature type="region of interest" description="Disordered" evidence="1">
    <location>
        <begin position="339"/>
        <end position="399"/>
    </location>
</feature>
<gene>
    <name evidence="3" type="ORF">EI97DRAFT_248285</name>
</gene>
<feature type="compositionally biased region" description="Polar residues" evidence="1">
    <location>
        <begin position="884"/>
        <end position="901"/>
    </location>
</feature>
<feature type="compositionally biased region" description="Basic and acidic residues" evidence="1">
    <location>
        <begin position="696"/>
        <end position="710"/>
    </location>
</feature>
<feature type="domain" description="DUF7918" evidence="2">
    <location>
        <begin position="993"/>
        <end position="1054"/>
    </location>
</feature>
<feature type="compositionally biased region" description="Basic and acidic residues" evidence="1">
    <location>
        <begin position="626"/>
        <end position="635"/>
    </location>
</feature>
<dbReference type="EMBL" id="ML986488">
    <property type="protein sequence ID" value="KAF2278213.1"/>
    <property type="molecule type" value="Genomic_DNA"/>
</dbReference>
<feature type="compositionally biased region" description="Basic and acidic residues" evidence="1">
    <location>
        <begin position="1075"/>
        <end position="1095"/>
    </location>
</feature>
<dbReference type="Pfam" id="PF25534">
    <property type="entry name" value="DUF7918"/>
    <property type="match status" value="2"/>
</dbReference>
<dbReference type="Proteomes" id="UP000800097">
    <property type="component" value="Unassembled WGS sequence"/>
</dbReference>
<dbReference type="RefSeq" id="XP_033655752.1">
    <property type="nucleotide sequence ID" value="XM_033794115.1"/>
</dbReference>
<feature type="compositionally biased region" description="Basic and acidic residues" evidence="1">
    <location>
        <begin position="1113"/>
        <end position="1142"/>
    </location>
</feature>
<feature type="region of interest" description="Disordered" evidence="1">
    <location>
        <begin position="574"/>
        <end position="970"/>
    </location>
</feature>
<feature type="compositionally biased region" description="Polar residues" evidence="1">
    <location>
        <begin position="574"/>
        <end position="586"/>
    </location>
</feature>
<feature type="region of interest" description="Disordered" evidence="1">
    <location>
        <begin position="420"/>
        <end position="556"/>
    </location>
</feature>
<feature type="compositionally biased region" description="Basic and acidic residues" evidence="1">
    <location>
        <begin position="667"/>
        <end position="679"/>
    </location>
</feature>
<feature type="compositionally biased region" description="Low complexity" evidence="1">
    <location>
        <begin position="1146"/>
        <end position="1160"/>
    </location>
</feature>
<feature type="region of interest" description="Disordered" evidence="1">
    <location>
        <begin position="299"/>
        <end position="323"/>
    </location>
</feature>
<feature type="compositionally biased region" description="Basic residues" evidence="1">
    <location>
        <begin position="935"/>
        <end position="946"/>
    </location>
</feature>
<dbReference type="PANTHER" id="PTHR36223">
    <property type="entry name" value="BETA-LACTAMASE-TYPE TRANSPEPTIDASE FOLD DOMAIN CONTAINING PROTEIN"/>
    <property type="match status" value="1"/>
</dbReference>
<evidence type="ECO:0000313" key="4">
    <source>
        <dbReference type="Proteomes" id="UP000800097"/>
    </source>
</evidence>
<feature type="region of interest" description="Disordered" evidence="1">
    <location>
        <begin position="1113"/>
        <end position="1259"/>
    </location>
</feature>